<feature type="compositionally biased region" description="Polar residues" evidence="1">
    <location>
        <begin position="1"/>
        <end position="10"/>
    </location>
</feature>
<organism evidence="3 4">
    <name type="scientific">Prorocentrum cordatum</name>
    <dbReference type="NCBI Taxonomy" id="2364126"/>
    <lineage>
        <taxon>Eukaryota</taxon>
        <taxon>Sar</taxon>
        <taxon>Alveolata</taxon>
        <taxon>Dinophyceae</taxon>
        <taxon>Prorocentrales</taxon>
        <taxon>Prorocentraceae</taxon>
        <taxon>Prorocentrum</taxon>
    </lineage>
</organism>
<evidence type="ECO:0000313" key="4">
    <source>
        <dbReference type="Proteomes" id="UP001189429"/>
    </source>
</evidence>
<dbReference type="PROSITE" id="PS01159">
    <property type="entry name" value="WW_DOMAIN_1"/>
    <property type="match status" value="1"/>
</dbReference>
<dbReference type="EMBL" id="CAUYUJ010011559">
    <property type="protein sequence ID" value="CAK0832142.1"/>
    <property type="molecule type" value="Genomic_DNA"/>
</dbReference>
<feature type="compositionally biased region" description="Basic and acidic residues" evidence="1">
    <location>
        <begin position="154"/>
        <end position="164"/>
    </location>
</feature>
<evidence type="ECO:0000313" key="3">
    <source>
        <dbReference type="EMBL" id="CAK0832142.1"/>
    </source>
</evidence>
<comment type="caution">
    <text evidence="3">The sequence shown here is derived from an EMBL/GenBank/DDBJ whole genome shotgun (WGS) entry which is preliminary data.</text>
</comment>
<feature type="compositionally biased region" description="Pro residues" evidence="1">
    <location>
        <begin position="71"/>
        <end position="83"/>
    </location>
</feature>
<dbReference type="Gene3D" id="2.20.70.10">
    <property type="match status" value="1"/>
</dbReference>
<feature type="region of interest" description="Disordered" evidence="1">
    <location>
        <begin position="125"/>
        <end position="164"/>
    </location>
</feature>
<feature type="compositionally biased region" description="Low complexity" evidence="1">
    <location>
        <begin position="39"/>
        <end position="49"/>
    </location>
</feature>
<dbReference type="PROSITE" id="PS50020">
    <property type="entry name" value="WW_DOMAIN_2"/>
    <property type="match status" value="1"/>
</dbReference>
<dbReference type="Proteomes" id="UP001189429">
    <property type="component" value="Unassembled WGS sequence"/>
</dbReference>
<keyword evidence="4" id="KW-1185">Reference proteome</keyword>
<feature type="domain" description="WW" evidence="2">
    <location>
        <begin position="89"/>
        <end position="123"/>
    </location>
</feature>
<evidence type="ECO:0000259" key="2">
    <source>
        <dbReference type="PROSITE" id="PS50020"/>
    </source>
</evidence>
<feature type="non-terminal residue" evidence="3">
    <location>
        <position position="1"/>
    </location>
</feature>
<protein>
    <recommendedName>
        <fullName evidence="2">WW domain-containing protein</fullName>
    </recommendedName>
</protein>
<feature type="non-terminal residue" evidence="3">
    <location>
        <position position="164"/>
    </location>
</feature>
<proteinExistence type="predicted"/>
<evidence type="ECO:0000256" key="1">
    <source>
        <dbReference type="SAM" id="MobiDB-lite"/>
    </source>
</evidence>
<reference evidence="3" key="1">
    <citation type="submission" date="2023-10" db="EMBL/GenBank/DDBJ databases">
        <authorList>
            <person name="Chen Y."/>
            <person name="Shah S."/>
            <person name="Dougan E. K."/>
            <person name="Thang M."/>
            <person name="Chan C."/>
        </authorList>
    </citation>
    <scope>NUCLEOTIDE SEQUENCE [LARGE SCALE GENOMIC DNA]</scope>
</reference>
<feature type="compositionally biased region" description="Low complexity" evidence="1">
    <location>
        <begin position="125"/>
        <end position="152"/>
    </location>
</feature>
<sequence length="164" mass="17996">TLSGTATTRHTPPHQCFKTDRRRRSGATRRCRGRGPGTGAPTTTATTFTTRRRTPPRGPAPIAHPRSADEPPLPPPAPEPAPAPRAAERQEESPWQQFFCRTYNQHYYHNRTTGETTWTLPDALAPTQAEAAQQAPAEPPRAAGAAAASPQEPEWDRHWSEAHA</sequence>
<dbReference type="InterPro" id="IPR001202">
    <property type="entry name" value="WW_dom"/>
</dbReference>
<accession>A0ABN9SK40</accession>
<feature type="region of interest" description="Disordered" evidence="1">
    <location>
        <begin position="1"/>
        <end position="97"/>
    </location>
</feature>
<dbReference type="SUPFAM" id="SSF51045">
    <property type="entry name" value="WW domain"/>
    <property type="match status" value="1"/>
</dbReference>
<feature type="compositionally biased region" description="Basic residues" evidence="1">
    <location>
        <begin position="20"/>
        <end position="33"/>
    </location>
</feature>
<name>A0ABN9SK40_9DINO</name>
<dbReference type="InterPro" id="IPR036020">
    <property type="entry name" value="WW_dom_sf"/>
</dbReference>
<dbReference type="Pfam" id="PF00397">
    <property type="entry name" value="WW"/>
    <property type="match status" value="1"/>
</dbReference>
<gene>
    <name evidence="3" type="ORF">PCOR1329_LOCUS30241</name>
</gene>